<evidence type="ECO:0000313" key="2">
    <source>
        <dbReference type="EMBL" id="KAK3197646.1"/>
    </source>
</evidence>
<reference evidence="2 3" key="1">
    <citation type="submission" date="2021-02" db="EMBL/GenBank/DDBJ databases">
        <title>Genome assembly of Pseudopithomyces chartarum.</title>
        <authorList>
            <person name="Jauregui R."/>
            <person name="Singh J."/>
            <person name="Voisey C."/>
        </authorList>
    </citation>
    <scope>NUCLEOTIDE SEQUENCE [LARGE SCALE GENOMIC DNA]</scope>
    <source>
        <strain evidence="2 3">AGR01</strain>
    </source>
</reference>
<evidence type="ECO:0000256" key="1">
    <source>
        <dbReference type="SAM" id="MobiDB-lite"/>
    </source>
</evidence>
<name>A0AAN6LMY8_9PLEO</name>
<sequence length="309" mass="35365">MSAATFTVSPVPQEANPSYSILDQNHPVPDLSFGPIDLNNLTRAQRIGLVQGPTAGIYLDGKYIGFVNIRAAMALSPFAHHFFTQYPNHDMNFPAAAVNEKALRIVLRYFSFHFLGGKTVRRLPFGKNFIESVRIYRAAVVFGLQEYISHLVGYLHGYIKRDDSLLSYDGFDALLWGTTPEDRIFRHAASLYSRLRYVDEIPDREEFNDWVGARPVIAEAMAAIDERHACERAFYDEKRAGKIAWQERKREREARAKAEEEKIKEGRIKAEERKAEKARKKAKEHRPAPGLTRSSEAVERSNAFWARYN</sequence>
<comment type="caution">
    <text evidence="2">The sequence shown here is derived from an EMBL/GenBank/DDBJ whole genome shotgun (WGS) entry which is preliminary data.</text>
</comment>
<dbReference type="AlphaFoldDB" id="A0AAN6LMY8"/>
<dbReference type="EMBL" id="WVTA01000018">
    <property type="protein sequence ID" value="KAK3197646.1"/>
    <property type="molecule type" value="Genomic_DNA"/>
</dbReference>
<accession>A0AAN6LMY8</accession>
<gene>
    <name evidence="2" type="ORF">GRF29_216g852853</name>
</gene>
<evidence type="ECO:0000313" key="3">
    <source>
        <dbReference type="Proteomes" id="UP001280581"/>
    </source>
</evidence>
<feature type="region of interest" description="Disordered" evidence="1">
    <location>
        <begin position="254"/>
        <end position="309"/>
    </location>
</feature>
<organism evidence="2 3">
    <name type="scientific">Pseudopithomyces chartarum</name>
    <dbReference type="NCBI Taxonomy" id="1892770"/>
    <lineage>
        <taxon>Eukaryota</taxon>
        <taxon>Fungi</taxon>
        <taxon>Dikarya</taxon>
        <taxon>Ascomycota</taxon>
        <taxon>Pezizomycotina</taxon>
        <taxon>Dothideomycetes</taxon>
        <taxon>Pleosporomycetidae</taxon>
        <taxon>Pleosporales</taxon>
        <taxon>Massarineae</taxon>
        <taxon>Didymosphaeriaceae</taxon>
        <taxon>Pseudopithomyces</taxon>
    </lineage>
</organism>
<keyword evidence="3" id="KW-1185">Reference proteome</keyword>
<dbReference type="Proteomes" id="UP001280581">
    <property type="component" value="Unassembled WGS sequence"/>
</dbReference>
<feature type="compositionally biased region" description="Basic and acidic residues" evidence="1">
    <location>
        <begin position="254"/>
        <end position="275"/>
    </location>
</feature>
<proteinExistence type="predicted"/>
<protein>
    <submittedName>
        <fullName evidence="2">Uncharacterized protein</fullName>
    </submittedName>
</protein>